<reference evidence="12 13" key="1">
    <citation type="submission" date="2011-08" db="EMBL/GenBank/DDBJ databases">
        <title>The Genome Sequence of Eubacteriaceae bacterium ACC19a.</title>
        <authorList>
            <consortium name="The Broad Institute Genome Sequencing Platform"/>
            <person name="Earl A."/>
            <person name="Ward D."/>
            <person name="Feldgarden M."/>
            <person name="Gevers D."/>
            <person name="Sizova M."/>
            <person name="Hazen A."/>
            <person name="Epstein S."/>
            <person name="Young S.K."/>
            <person name="Zeng Q."/>
            <person name="Gargeya S."/>
            <person name="Fitzgerald M."/>
            <person name="Haas B."/>
            <person name="Abouelleil A."/>
            <person name="Alvarado L."/>
            <person name="Arachchi H.M."/>
            <person name="Berlin A."/>
            <person name="Brown A."/>
            <person name="Chapman S.B."/>
            <person name="Chen Z."/>
            <person name="Dunbar C."/>
            <person name="Freedman E."/>
            <person name="Gearin G."/>
            <person name="Gellesch M."/>
            <person name="Goldberg J."/>
            <person name="Griggs A."/>
            <person name="Gujja S."/>
            <person name="Heiman D."/>
            <person name="Howarth C."/>
            <person name="Larson L."/>
            <person name="Lui A."/>
            <person name="MacDonald P.J.P."/>
            <person name="Montmayeur A."/>
            <person name="Murphy C."/>
            <person name="Neiman D."/>
            <person name="Pearson M."/>
            <person name="Priest M."/>
            <person name="Roberts A."/>
            <person name="Saif S."/>
            <person name="Shea T."/>
            <person name="Shenoy N."/>
            <person name="Sisk P."/>
            <person name="Stolte C."/>
            <person name="Sykes S."/>
            <person name="Wortman J."/>
            <person name="Nusbaum C."/>
            <person name="Birren B."/>
        </authorList>
    </citation>
    <scope>NUCLEOTIDE SEQUENCE [LARGE SCALE GENOMIC DNA]</scope>
    <source>
        <strain evidence="12 13">ACC19a</strain>
    </source>
</reference>
<feature type="transmembrane region" description="Helical" evidence="9">
    <location>
        <begin position="9"/>
        <end position="29"/>
    </location>
</feature>
<comment type="catalytic activity">
    <reaction evidence="9 10">
        <text>Release of signal peptides from bacterial membrane prolipoproteins. Hydrolyzes -Xaa-Yaa-Zaa-|-(S,diacylglyceryl)Cys-, in which Xaa is hydrophobic (preferably Leu), and Yaa (Ala or Ser) and Zaa (Gly or Ala) have small, neutral side chains.</text>
        <dbReference type="EC" id="3.4.23.36"/>
    </reaction>
</comment>
<name>G9X1T6_9FIRM</name>
<dbReference type="NCBIfam" id="TIGR00077">
    <property type="entry name" value="lspA"/>
    <property type="match status" value="1"/>
</dbReference>
<keyword evidence="7 9" id="KW-1133">Transmembrane helix</keyword>
<keyword evidence="8 9" id="KW-0472">Membrane</keyword>
<protein>
    <recommendedName>
        <fullName evidence="9">Lipoprotein signal peptidase</fullName>
        <ecNumber evidence="9">3.4.23.36</ecNumber>
    </recommendedName>
    <alternativeName>
        <fullName evidence="9">Prolipoprotein signal peptidase</fullName>
    </alternativeName>
    <alternativeName>
        <fullName evidence="9">Signal peptidase II</fullName>
        <shortName evidence="9">SPase II</shortName>
    </alternativeName>
</protein>
<keyword evidence="2 9" id="KW-1003">Cell membrane</keyword>
<comment type="pathway">
    <text evidence="9">Protein modification; lipoprotein biosynthesis (signal peptide cleavage).</text>
</comment>
<dbReference type="HOGENOM" id="CLU_083252_3_4_9"/>
<gene>
    <name evidence="9" type="primary">lspA</name>
    <name evidence="12" type="ORF">HMPREF9629_00359</name>
</gene>
<comment type="similarity">
    <text evidence="1 9 11">Belongs to the peptidase A8 family.</text>
</comment>
<organism evidence="12 13">
    <name type="scientific">Peptoanaerobacter stomatis</name>
    <dbReference type="NCBI Taxonomy" id="796937"/>
    <lineage>
        <taxon>Bacteria</taxon>
        <taxon>Bacillati</taxon>
        <taxon>Bacillota</taxon>
        <taxon>Clostridia</taxon>
        <taxon>Peptostreptococcales</taxon>
        <taxon>Filifactoraceae</taxon>
        <taxon>Peptoanaerobacter</taxon>
    </lineage>
</organism>
<dbReference type="PRINTS" id="PR00781">
    <property type="entry name" value="LIPOSIGPTASE"/>
</dbReference>
<feature type="active site" evidence="9">
    <location>
        <position position="117"/>
    </location>
</feature>
<feature type="active site" evidence="9">
    <location>
        <position position="133"/>
    </location>
</feature>
<evidence type="ECO:0000313" key="12">
    <source>
        <dbReference type="EMBL" id="EHL13059.1"/>
    </source>
</evidence>
<evidence type="ECO:0000256" key="5">
    <source>
        <dbReference type="ARBA" id="ARBA00022750"/>
    </source>
</evidence>
<dbReference type="PANTHER" id="PTHR33695:SF1">
    <property type="entry name" value="LIPOPROTEIN SIGNAL PEPTIDASE"/>
    <property type="match status" value="1"/>
</dbReference>
<comment type="function">
    <text evidence="9 10">This protein specifically catalyzes the removal of signal peptides from prolipoproteins.</text>
</comment>
<feature type="transmembrane region" description="Helical" evidence="9">
    <location>
        <begin position="90"/>
        <end position="107"/>
    </location>
</feature>
<dbReference type="PANTHER" id="PTHR33695">
    <property type="entry name" value="LIPOPROTEIN SIGNAL PEPTIDASE"/>
    <property type="match status" value="1"/>
</dbReference>
<keyword evidence="4 9" id="KW-0812">Transmembrane</keyword>
<keyword evidence="5 9" id="KW-0064">Aspartyl protease</keyword>
<evidence type="ECO:0000256" key="3">
    <source>
        <dbReference type="ARBA" id="ARBA00022670"/>
    </source>
</evidence>
<comment type="subcellular location">
    <subcellularLocation>
        <location evidence="9">Cell membrane</location>
        <topology evidence="9">Multi-pass membrane protein</topology>
    </subcellularLocation>
</comment>
<comment type="caution">
    <text evidence="12">The sequence shown here is derived from an EMBL/GenBank/DDBJ whole genome shotgun (WGS) entry which is preliminary data.</text>
</comment>
<dbReference type="PATRIC" id="fig|796937.3.peg.1581"/>
<dbReference type="RefSeq" id="WP_009524596.1">
    <property type="nucleotide sequence ID" value="NZ_JH414547.1"/>
</dbReference>
<evidence type="ECO:0000256" key="8">
    <source>
        <dbReference type="ARBA" id="ARBA00023136"/>
    </source>
</evidence>
<dbReference type="PROSITE" id="PS00855">
    <property type="entry name" value="SPASE_II"/>
    <property type="match status" value="1"/>
</dbReference>
<evidence type="ECO:0000256" key="1">
    <source>
        <dbReference type="ARBA" id="ARBA00006139"/>
    </source>
</evidence>
<evidence type="ECO:0000313" key="13">
    <source>
        <dbReference type="Proteomes" id="UP000006437"/>
    </source>
</evidence>
<evidence type="ECO:0000256" key="6">
    <source>
        <dbReference type="ARBA" id="ARBA00022801"/>
    </source>
</evidence>
<dbReference type="EC" id="3.4.23.36" evidence="9"/>
<dbReference type="Proteomes" id="UP000006437">
    <property type="component" value="Unassembled WGS sequence"/>
</dbReference>
<keyword evidence="3 9" id="KW-0645">Protease</keyword>
<dbReference type="GO" id="GO:0005886">
    <property type="term" value="C:plasma membrane"/>
    <property type="evidence" value="ECO:0007669"/>
    <property type="project" value="UniProtKB-SubCell"/>
</dbReference>
<dbReference type="InterPro" id="IPR001872">
    <property type="entry name" value="Peptidase_A8"/>
</dbReference>
<accession>G9X1T6</accession>
<evidence type="ECO:0000256" key="4">
    <source>
        <dbReference type="ARBA" id="ARBA00022692"/>
    </source>
</evidence>
<dbReference type="UniPathway" id="UPA00665"/>
<dbReference type="AlphaFoldDB" id="G9X1T6"/>
<dbReference type="HAMAP" id="MF_00161">
    <property type="entry name" value="LspA"/>
    <property type="match status" value="1"/>
</dbReference>
<evidence type="ECO:0000256" key="2">
    <source>
        <dbReference type="ARBA" id="ARBA00022475"/>
    </source>
</evidence>
<evidence type="ECO:0000256" key="11">
    <source>
        <dbReference type="RuleBase" id="RU004181"/>
    </source>
</evidence>
<dbReference type="Pfam" id="PF01252">
    <property type="entry name" value="Peptidase_A8"/>
    <property type="match status" value="1"/>
</dbReference>
<evidence type="ECO:0000256" key="7">
    <source>
        <dbReference type="ARBA" id="ARBA00022989"/>
    </source>
</evidence>
<feature type="transmembrane region" description="Helical" evidence="9">
    <location>
        <begin position="127"/>
        <end position="148"/>
    </location>
</feature>
<feature type="transmembrane region" description="Helical" evidence="9">
    <location>
        <begin position="66"/>
        <end position="83"/>
    </location>
</feature>
<proteinExistence type="inferred from homology"/>
<evidence type="ECO:0000256" key="10">
    <source>
        <dbReference type="RuleBase" id="RU000594"/>
    </source>
</evidence>
<keyword evidence="6 9" id="KW-0378">Hydrolase</keyword>
<dbReference type="GO" id="GO:0004190">
    <property type="term" value="F:aspartic-type endopeptidase activity"/>
    <property type="evidence" value="ECO:0007669"/>
    <property type="project" value="UniProtKB-UniRule"/>
</dbReference>
<sequence>MNKIDKKSIFYIILGIFLLIIDQIVKINIKDNMTVGDSIKVVNDFFSITYVQNKGAAFGILQNQKFLFLIIGIVMILGLIYMFIKDEDKITRLSITMIISGALGNIVDRLRYGYVVDMFDFHAIWSYVFNVADICVVLGIILMSIRVFTDRKKNLI</sequence>
<dbReference type="GO" id="GO:0006508">
    <property type="term" value="P:proteolysis"/>
    <property type="evidence" value="ECO:0007669"/>
    <property type="project" value="UniProtKB-KW"/>
</dbReference>
<dbReference type="EMBL" id="AFZE01000045">
    <property type="protein sequence ID" value="EHL13059.1"/>
    <property type="molecule type" value="Genomic_DNA"/>
</dbReference>
<evidence type="ECO:0000256" key="9">
    <source>
        <dbReference type="HAMAP-Rule" id="MF_00161"/>
    </source>
</evidence>